<dbReference type="RefSeq" id="WP_196099661.1">
    <property type="nucleotide sequence ID" value="NZ_CP064939.1"/>
</dbReference>
<dbReference type="GO" id="GO:0016787">
    <property type="term" value="F:hydrolase activity"/>
    <property type="evidence" value="ECO:0007669"/>
    <property type="project" value="UniProtKB-KW"/>
</dbReference>
<reference evidence="5 6" key="1">
    <citation type="submission" date="2020-11" db="EMBL/GenBank/DDBJ databases">
        <title>Pedobacter endophytica, an endophytic bacteria isolated form Carex pumila.</title>
        <authorList>
            <person name="Peng Y."/>
            <person name="Jiang L."/>
            <person name="Lee J."/>
        </authorList>
    </citation>
    <scope>NUCLEOTIDE SEQUENCE [LARGE SCALE GENOMIC DNA]</scope>
    <source>
        <strain evidence="5 6">JBR3-12</strain>
    </source>
</reference>
<dbReference type="Pfam" id="PF07944">
    <property type="entry name" value="Beta-AFase-like_GH127_cat"/>
    <property type="match status" value="1"/>
</dbReference>
<keyword evidence="5" id="KW-0378">Hydrolase</keyword>
<dbReference type="SUPFAM" id="SSF48208">
    <property type="entry name" value="Six-hairpin glycosidases"/>
    <property type="match status" value="1"/>
</dbReference>
<name>A0A7S9PZR6_9SPHI</name>
<accession>A0A7S9PZR6</accession>
<keyword evidence="1" id="KW-0732">Signal</keyword>
<dbReference type="PANTHER" id="PTHR43465:SF1">
    <property type="entry name" value="NON-REDUCING END BETA-L-ARABINOFURANOSIDASE"/>
    <property type="match status" value="1"/>
</dbReference>
<dbReference type="Pfam" id="PF20737">
    <property type="entry name" value="Glyco_hydro127C"/>
    <property type="match status" value="1"/>
</dbReference>
<feature type="signal peptide" evidence="1">
    <location>
        <begin position="1"/>
        <end position="20"/>
    </location>
</feature>
<feature type="domain" description="Non-reducing end beta-L-arabinofuranosidase-like GH127 C-terminal" evidence="4">
    <location>
        <begin position="559"/>
        <end position="670"/>
    </location>
</feature>
<dbReference type="Gene3D" id="1.50.10.20">
    <property type="match status" value="1"/>
</dbReference>
<evidence type="ECO:0000313" key="6">
    <source>
        <dbReference type="Proteomes" id="UP000594759"/>
    </source>
</evidence>
<organism evidence="5 6">
    <name type="scientific">Pedobacter endophyticus</name>
    <dbReference type="NCBI Taxonomy" id="2789740"/>
    <lineage>
        <taxon>Bacteria</taxon>
        <taxon>Pseudomonadati</taxon>
        <taxon>Bacteroidota</taxon>
        <taxon>Sphingobacteriia</taxon>
        <taxon>Sphingobacteriales</taxon>
        <taxon>Sphingobacteriaceae</taxon>
        <taxon>Pedobacter</taxon>
    </lineage>
</organism>
<dbReference type="Pfam" id="PF20736">
    <property type="entry name" value="Glyco_hydro127M"/>
    <property type="match status" value="1"/>
</dbReference>
<dbReference type="AlphaFoldDB" id="A0A7S9PZR6"/>
<feature type="chain" id="PRO_5032971981" evidence="1">
    <location>
        <begin position="21"/>
        <end position="673"/>
    </location>
</feature>
<dbReference type="InterPro" id="IPR049046">
    <property type="entry name" value="Beta-AFase-like_GH127_middle"/>
</dbReference>
<protein>
    <submittedName>
        <fullName evidence="5">Glycoside hydrolase family 127 protein</fullName>
    </submittedName>
</protein>
<evidence type="ECO:0000256" key="1">
    <source>
        <dbReference type="SAM" id="SignalP"/>
    </source>
</evidence>
<gene>
    <name evidence="5" type="ORF">IZT61_02680</name>
</gene>
<dbReference type="EMBL" id="CP064939">
    <property type="protein sequence ID" value="QPH40205.1"/>
    <property type="molecule type" value="Genomic_DNA"/>
</dbReference>
<dbReference type="GO" id="GO:0005975">
    <property type="term" value="P:carbohydrate metabolic process"/>
    <property type="evidence" value="ECO:0007669"/>
    <property type="project" value="InterPro"/>
</dbReference>
<dbReference type="InterPro" id="IPR008928">
    <property type="entry name" value="6-hairpin_glycosidase_sf"/>
</dbReference>
<feature type="domain" description="Non-reducing end beta-L-arabinofuranosidase-like GH127 catalytic" evidence="2">
    <location>
        <begin position="43"/>
        <end position="448"/>
    </location>
</feature>
<keyword evidence="6" id="KW-1185">Reference proteome</keyword>
<dbReference type="InterPro" id="IPR012878">
    <property type="entry name" value="Beta-AFase-like_GH127_cat"/>
</dbReference>
<evidence type="ECO:0000259" key="4">
    <source>
        <dbReference type="Pfam" id="PF20737"/>
    </source>
</evidence>
<evidence type="ECO:0000259" key="3">
    <source>
        <dbReference type="Pfam" id="PF20736"/>
    </source>
</evidence>
<dbReference type="InterPro" id="IPR049049">
    <property type="entry name" value="Beta-AFase-like_GH127_C"/>
</dbReference>
<evidence type="ECO:0000259" key="2">
    <source>
        <dbReference type="Pfam" id="PF07944"/>
    </source>
</evidence>
<dbReference type="PANTHER" id="PTHR43465">
    <property type="entry name" value="DUF1680 DOMAIN PROTEIN (AFU_ORTHOLOGUE AFUA_1G08910)"/>
    <property type="match status" value="1"/>
</dbReference>
<feature type="domain" description="Non-reducing end beta-L-arabinofuranosidase-like GH127 middle" evidence="3">
    <location>
        <begin position="459"/>
        <end position="555"/>
    </location>
</feature>
<proteinExistence type="predicted"/>
<dbReference type="Proteomes" id="UP000594759">
    <property type="component" value="Chromosome"/>
</dbReference>
<dbReference type="KEGG" id="pex:IZT61_02680"/>
<evidence type="ECO:0000313" key="5">
    <source>
        <dbReference type="EMBL" id="QPH40205.1"/>
    </source>
</evidence>
<dbReference type="InterPro" id="IPR049174">
    <property type="entry name" value="Beta-AFase-like"/>
</dbReference>
<sequence>MIKKIAIIITLATAFLQVKAQDKALVNNSASPYAKLHSINMTDVTWTKGFWADRFKVAAETMVPNMWAIYNDPKISHAFENFRIAAGLDTGSHAGPSFHDGDYYKTLEAVAVLYASTKNPKLTKMMDDAIAVIGKSQREDGYIYTKAMIEQRKTGDKNQFQDRLSFEAYNIGHLMTAGCIHYRATGKTTLLNIAKKATDYLYNFYKSASPTLARNAICPSHYMGVVEMYRTTKDSRYLELAKHLIAIKGKIDDGTDDNQDRIPFLKQTKAMGHAVRANYLYAGVADLYAETGKDSLLKTLNLMWDDVNQHKMYITGGCGSLYDGTSPDGTSYNPTDVQKIHQAFGRDYQLPNFTAHNETCANIGNVLWNWRMLQITGDAKYADVMELALHNSVLSGISLDGKKFLYTNPLAQSDDLPFKQRWSKDRVPYIALSNCCPPNVVRTIAEVSDYAYSISDKGLWVNLYGGNNLTTKLADGTQISLVEETNYPWDGKIKIILKKTGNKAFSLFLRIPSWAHNAQLSVNGKTAQVEANSGTYAELNRVWKKGDIVELNLPMEATLIEANPLVEENRNQIAVKRGPVVYCLESTDLPGKDIFNAFVPTTTQFEAKPITIDGAEMMSLVGNAKILAPNSWKNVLYRPIANKNTETEIKLVPYFAWGNRGHSEMSVWLPVSR</sequence>